<keyword evidence="1" id="KW-1133">Transmembrane helix</keyword>
<proteinExistence type="predicted"/>
<gene>
    <name evidence="2" type="ORF">A1OK_07505</name>
</gene>
<dbReference type="AlphaFoldDB" id="A0A1E5CBV6"/>
<evidence type="ECO:0000313" key="3">
    <source>
        <dbReference type="Proteomes" id="UP000095039"/>
    </source>
</evidence>
<feature type="transmembrane region" description="Helical" evidence="1">
    <location>
        <begin position="126"/>
        <end position="145"/>
    </location>
</feature>
<keyword evidence="1" id="KW-0812">Transmembrane</keyword>
<protein>
    <recommendedName>
        <fullName evidence="4">DUF2127 domain-containing protein</fullName>
    </recommendedName>
</protein>
<keyword evidence="3" id="KW-1185">Reference proteome</keyword>
<sequence>MKKQPKALRAIALLEASKGALAIIVGLSLHELGGREIQSLFEELVQHLHLNPASEYPSVIHHAIAKINDKNITIIALGSLLYASVRFVEAFGLWRGYAWTEWFALASGAIYLPFEFYGVITQGKLLDWLALVINLIVIGYMALLIQRRRKEKSAVHLS</sequence>
<feature type="transmembrane region" description="Helical" evidence="1">
    <location>
        <begin position="101"/>
        <end position="120"/>
    </location>
</feature>
<name>A0A1E5CBV6_9GAMM</name>
<reference evidence="2 3" key="1">
    <citation type="journal article" date="2012" name="Science">
        <title>Ecological populations of bacteria act as socially cohesive units of antibiotic production and resistance.</title>
        <authorList>
            <person name="Cordero O.X."/>
            <person name="Wildschutte H."/>
            <person name="Kirkup B."/>
            <person name="Proehl S."/>
            <person name="Ngo L."/>
            <person name="Hussain F."/>
            <person name="Le Roux F."/>
            <person name="Mincer T."/>
            <person name="Polz M.F."/>
        </authorList>
    </citation>
    <scope>NUCLEOTIDE SEQUENCE [LARGE SCALE GENOMIC DNA]</scope>
    <source>
        <strain evidence="2 3">FF-454</strain>
    </source>
</reference>
<keyword evidence="1" id="KW-0472">Membrane</keyword>
<dbReference type="RefSeq" id="WP_016961618.1">
    <property type="nucleotide sequence ID" value="NZ_AJWN02000035.1"/>
</dbReference>
<dbReference type="EMBL" id="AJWN02000035">
    <property type="protein sequence ID" value="OEE62642.1"/>
    <property type="molecule type" value="Genomic_DNA"/>
</dbReference>
<evidence type="ECO:0008006" key="4">
    <source>
        <dbReference type="Google" id="ProtNLM"/>
    </source>
</evidence>
<dbReference type="Proteomes" id="UP000095039">
    <property type="component" value="Unassembled WGS sequence"/>
</dbReference>
<evidence type="ECO:0000256" key="1">
    <source>
        <dbReference type="SAM" id="Phobius"/>
    </source>
</evidence>
<accession>A0A1E5CBV6</accession>
<organism evidence="2 3">
    <name type="scientific">Enterovibrio norvegicus FF-454</name>
    <dbReference type="NCBI Taxonomy" id="1185651"/>
    <lineage>
        <taxon>Bacteria</taxon>
        <taxon>Pseudomonadati</taxon>
        <taxon>Pseudomonadota</taxon>
        <taxon>Gammaproteobacteria</taxon>
        <taxon>Vibrionales</taxon>
        <taxon>Vibrionaceae</taxon>
        <taxon>Enterovibrio</taxon>
    </lineage>
</organism>
<comment type="caution">
    <text evidence="2">The sequence shown here is derived from an EMBL/GenBank/DDBJ whole genome shotgun (WGS) entry which is preliminary data.</text>
</comment>
<dbReference type="InterPro" id="IPR021125">
    <property type="entry name" value="DUF2127"/>
</dbReference>
<evidence type="ECO:0000313" key="2">
    <source>
        <dbReference type="EMBL" id="OEE62642.1"/>
    </source>
</evidence>
<dbReference type="Pfam" id="PF09900">
    <property type="entry name" value="DUF2127"/>
    <property type="match status" value="1"/>
</dbReference>